<feature type="chain" id="PRO_5012378856" description="Cyclic nucleotide-binding domain-containing protein" evidence="1">
    <location>
        <begin position="20"/>
        <end position="386"/>
    </location>
</feature>
<dbReference type="OrthoDB" id="659070at2"/>
<dbReference type="EMBL" id="MQWB01000001">
    <property type="protein sequence ID" value="OZC02251.1"/>
    <property type="molecule type" value="Genomic_DNA"/>
</dbReference>
<comment type="caution">
    <text evidence="2">The sequence shown here is derived from an EMBL/GenBank/DDBJ whole genome shotgun (WGS) entry which is preliminary data.</text>
</comment>
<organism evidence="2 3">
    <name type="scientific">Rubricoccus marinus</name>
    <dbReference type="NCBI Taxonomy" id="716817"/>
    <lineage>
        <taxon>Bacteria</taxon>
        <taxon>Pseudomonadati</taxon>
        <taxon>Rhodothermota</taxon>
        <taxon>Rhodothermia</taxon>
        <taxon>Rhodothermales</taxon>
        <taxon>Rubricoccaceae</taxon>
        <taxon>Rubricoccus</taxon>
    </lineage>
</organism>
<keyword evidence="1" id="KW-0732">Signal</keyword>
<proteinExistence type="predicted"/>
<protein>
    <recommendedName>
        <fullName evidence="4">Cyclic nucleotide-binding domain-containing protein</fullName>
    </recommendedName>
</protein>
<dbReference type="RefSeq" id="WP_094546306.1">
    <property type="nucleotide sequence ID" value="NZ_MQWB01000001.1"/>
</dbReference>
<feature type="signal peptide" evidence="1">
    <location>
        <begin position="1"/>
        <end position="19"/>
    </location>
</feature>
<evidence type="ECO:0000256" key="1">
    <source>
        <dbReference type="SAM" id="SignalP"/>
    </source>
</evidence>
<evidence type="ECO:0000313" key="2">
    <source>
        <dbReference type="EMBL" id="OZC02251.1"/>
    </source>
</evidence>
<evidence type="ECO:0008006" key="4">
    <source>
        <dbReference type="Google" id="ProtNLM"/>
    </source>
</evidence>
<sequence>MSRLRLLGIAFLASGALTACDSGADLADGEIQSIETVSVVDSSGVVGDRYRALGPDGIAFTPEASVSAKGARVALAPLYNVAAPAGTHATHLALDGDKVTGSYLVPGNPFGGGYDLIDPGAPGQSSAFTASYLDLAGVYHRDDDLFLSGSLDLTHPETQSLRFESLAVFARVDTRRNKTKMVELGSDFVMDVVYPESGNDFFAVTGYDGGLYRIQRSSLNARLIGMATDLRSVVVAGDDADDLLVLDGAGNVRPASIRSGIGEPVHTVRPFLHGAIAKMHASGGRVYVPNGNEGFDVLDASGAFLTYFKSGAVKSVATSGDLVAVANADDGVLMARWTTGEDGKPALERLGRLDFGDAQVNHVLIHGSTVYVAAGASGVYAVQVSF</sequence>
<reference evidence="2 3" key="1">
    <citation type="submission" date="2016-11" db="EMBL/GenBank/DDBJ databases">
        <title>Study of marine rhodopsin-containing bacteria.</title>
        <authorList>
            <person name="Yoshizawa S."/>
            <person name="Kumagai Y."/>
            <person name="Kogure K."/>
        </authorList>
    </citation>
    <scope>NUCLEOTIDE SEQUENCE [LARGE SCALE GENOMIC DNA]</scope>
    <source>
        <strain evidence="2 3">SG-29</strain>
    </source>
</reference>
<dbReference type="InParanoid" id="A0A259TX09"/>
<accession>A0A259TX09</accession>
<dbReference type="SUPFAM" id="SSF75011">
    <property type="entry name" value="3-carboxy-cis,cis-mucoante lactonizing enzyme"/>
    <property type="match status" value="1"/>
</dbReference>
<name>A0A259TX09_9BACT</name>
<gene>
    <name evidence="2" type="ORF">BSZ36_04155</name>
</gene>
<dbReference type="PROSITE" id="PS51257">
    <property type="entry name" value="PROKAR_LIPOPROTEIN"/>
    <property type="match status" value="1"/>
</dbReference>
<dbReference type="Proteomes" id="UP000216446">
    <property type="component" value="Unassembled WGS sequence"/>
</dbReference>
<evidence type="ECO:0000313" key="3">
    <source>
        <dbReference type="Proteomes" id="UP000216446"/>
    </source>
</evidence>
<keyword evidence="3" id="KW-1185">Reference proteome</keyword>
<dbReference type="AlphaFoldDB" id="A0A259TX09"/>